<reference evidence="2" key="3">
    <citation type="submission" date="2020-06" db="EMBL/GenBank/DDBJ databases">
        <title>Helianthus annuus Genome sequencing and assembly Release 2.</title>
        <authorList>
            <person name="Gouzy J."/>
            <person name="Langlade N."/>
            <person name="Munos S."/>
        </authorList>
    </citation>
    <scope>NUCLEOTIDE SEQUENCE</scope>
    <source>
        <tissue evidence="2">Leaves</tissue>
    </source>
</reference>
<reference evidence="2 4" key="1">
    <citation type="journal article" date="2017" name="Nature">
        <title>The sunflower genome provides insights into oil metabolism, flowering and Asterid evolution.</title>
        <authorList>
            <person name="Badouin H."/>
            <person name="Gouzy J."/>
            <person name="Grassa C.J."/>
            <person name="Murat F."/>
            <person name="Staton S.E."/>
            <person name="Cottret L."/>
            <person name="Lelandais-Briere C."/>
            <person name="Owens G.L."/>
            <person name="Carrere S."/>
            <person name="Mayjonade B."/>
            <person name="Legrand L."/>
            <person name="Gill N."/>
            <person name="Kane N.C."/>
            <person name="Bowers J.E."/>
            <person name="Hubner S."/>
            <person name="Bellec A."/>
            <person name="Berard A."/>
            <person name="Berges H."/>
            <person name="Blanchet N."/>
            <person name="Boniface M.C."/>
            <person name="Brunel D."/>
            <person name="Catrice O."/>
            <person name="Chaidir N."/>
            <person name="Claudel C."/>
            <person name="Donnadieu C."/>
            <person name="Faraut T."/>
            <person name="Fievet G."/>
            <person name="Helmstetter N."/>
            <person name="King M."/>
            <person name="Knapp S.J."/>
            <person name="Lai Z."/>
            <person name="Le Paslier M.C."/>
            <person name="Lippi Y."/>
            <person name="Lorenzon L."/>
            <person name="Mandel J.R."/>
            <person name="Marage G."/>
            <person name="Marchand G."/>
            <person name="Marquand E."/>
            <person name="Bret-Mestries E."/>
            <person name="Morien E."/>
            <person name="Nambeesan S."/>
            <person name="Nguyen T."/>
            <person name="Pegot-Espagnet P."/>
            <person name="Pouilly N."/>
            <person name="Raftis F."/>
            <person name="Sallet E."/>
            <person name="Schiex T."/>
            <person name="Thomas J."/>
            <person name="Vandecasteele C."/>
            <person name="Vares D."/>
            <person name="Vear F."/>
            <person name="Vautrin S."/>
            <person name="Crespi M."/>
            <person name="Mangin B."/>
            <person name="Burke J.M."/>
            <person name="Salse J."/>
            <person name="Munos S."/>
            <person name="Vincourt P."/>
            <person name="Rieseberg L.H."/>
            <person name="Langlade N.B."/>
        </authorList>
    </citation>
    <scope>NUCLEOTIDE SEQUENCE [LARGE SCALE GENOMIC DNA]</scope>
    <source>
        <strain evidence="4">cv. SF193</strain>
        <tissue evidence="2">Leaves</tissue>
    </source>
</reference>
<dbReference type="AlphaFoldDB" id="A0A251TSN5"/>
<reference evidence="3" key="2">
    <citation type="submission" date="2017-02" db="EMBL/GenBank/DDBJ databases">
        <title>Sunflower complete genome.</title>
        <authorList>
            <person name="Langlade N."/>
            <person name="Munos S."/>
        </authorList>
    </citation>
    <scope>NUCLEOTIDE SEQUENCE [LARGE SCALE GENOMIC DNA]</scope>
    <source>
        <tissue evidence="3">Leaves</tissue>
    </source>
</reference>
<evidence type="ECO:0000256" key="1">
    <source>
        <dbReference type="SAM" id="Phobius"/>
    </source>
</evidence>
<keyword evidence="4" id="KW-1185">Reference proteome</keyword>
<dbReference type="InParanoid" id="A0A251TSN5"/>
<evidence type="ECO:0000313" key="2">
    <source>
        <dbReference type="EMBL" id="KAF5789878.1"/>
    </source>
</evidence>
<dbReference type="EMBL" id="CM007898">
    <property type="protein sequence ID" value="OTG14137.1"/>
    <property type="molecule type" value="Genomic_DNA"/>
</dbReference>
<name>A0A251TSN5_HELAN</name>
<keyword evidence="1" id="KW-1133">Transmembrane helix</keyword>
<dbReference type="EMBL" id="MNCJ02000324">
    <property type="protein sequence ID" value="KAF5789878.1"/>
    <property type="molecule type" value="Genomic_DNA"/>
</dbReference>
<organism evidence="3 4">
    <name type="scientific">Helianthus annuus</name>
    <name type="common">Common sunflower</name>
    <dbReference type="NCBI Taxonomy" id="4232"/>
    <lineage>
        <taxon>Eukaryota</taxon>
        <taxon>Viridiplantae</taxon>
        <taxon>Streptophyta</taxon>
        <taxon>Embryophyta</taxon>
        <taxon>Tracheophyta</taxon>
        <taxon>Spermatophyta</taxon>
        <taxon>Magnoliopsida</taxon>
        <taxon>eudicotyledons</taxon>
        <taxon>Gunneridae</taxon>
        <taxon>Pentapetalae</taxon>
        <taxon>asterids</taxon>
        <taxon>campanulids</taxon>
        <taxon>Asterales</taxon>
        <taxon>Asteraceae</taxon>
        <taxon>Asteroideae</taxon>
        <taxon>Heliantheae alliance</taxon>
        <taxon>Heliantheae</taxon>
        <taxon>Helianthus</taxon>
    </lineage>
</organism>
<dbReference type="Gramene" id="mRNA:HanXRQr2_Chr09g0376411">
    <property type="protein sequence ID" value="CDS:HanXRQr2_Chr09g0376411.1"/>
    <property type="gene ID" value="HanXRQr2_Chr09g0376411"/>
</dbReference>
<proteinExistence type="predicted"/>
<keyword evidence="1" id="KW-0812">Transmembrane</keyword>
<evidence type="ECO:0000313" key="3">
    <source>
        <dbReference type="EMBL" id="OTG14137.1"/>
    </source>
</evidence>
<protein>
    <recommendedName>
        <fullName evidence="5">Transmembrane protein</fullName>
    </recommendedName>
</protein>
<sequence>MVSRWSVVSVQMAEFKLVRVVEVTVVVVDTWFTWWLGSMAIYEHQKIIIQMLRTKKMVRIKR</sequence>
<dbReference type="Proteomes" id="UP000215914">
    <property type="component" value="Chromosome 9"/>
</dbReference>
<keyword evidence="1" id="KW-0472">Membrane</keyword>
<feature type="transmembrane region" description="Helical" evidence="1">
    <location>
        <begin position="20"/>
        <end position="42"/>
    </location>
</feature>
<evidence type="ECO:0008006" key="5">
    <source>
        <dbReference type="Google" id="ProtNLM"/>
    </source>
</evidence>
<accession>A0A251TSN5</accession>
<evidence type="ECO:0000313" key="4">
    <source>
        <dbReference type="Proteomes" id="UP000215914"/>
    </source>
</evidence>
<gene>
    <name evidence="3" type="ORF">HannXRQ_Chr09g0246021</name>
    <name evidence="2" type="ORF">HanXRQr2_Chr09g0376411</name>
</gene>